<sequence length="260" mass="30601">MKTVEYFKLQAKNLHKDFKTQNSYFDPTYGHDVYEYAPKFFDVDALALDFDIDEHNFTLMNAQHYIARLAGFRKWTDMLKASTSTLELSKLLFDNMHKVSVIEWDIYISSEERDKGFRFDDEFKLDIFKAVFDEVDGHQSDGTDYRLQRETEMPMNESQNVKPKKNEMENKITVKITALPLVGEDRIEFVNTANEVFEDVLERLEPENPDSVRKLWDAEKYIDESLLRPDMLPIDRDYALSLIDAFLVHHVMELAVETDN</sequence>
<dbReference type="RefSeq" id="WP_131607796.1">
    <property type="nucleotide sequence ID" value="NZ_SJSM01000002.1"/>
</dbReference>
<evidence type="ECO:0000313" key="1">
    <source>
        <dbReference type="EMBL" id="TCC98816.1"/>
    </source>
</evidence>
<dbReference type="Proteomes" id="UP000291117">
    <property type="component" value="Unassembled WGS sequence"/>
</dbReference>
<name>A0A4V2MKN2_9SPHI</name>
<evidence type="ECO:0000313" key="2">
    <source>
        <dbReference type="Proteomes" id="UP000291117"/>
    </source>
</evidence>
<dbReference type="EMBL" id="SJSM01000002">
    <property type="protein sequence ID" value="TCC98816.1"/>
    <property type="molecule type" value="Genomic_DNA"/>
</dbReference>
<reference evidence="1 2" key="1">
    <citation type="submission" date="2019-02" db="EMBL/GenBank/DDBJ databases">
        <title>Pedobacter sp. RP-3-8 sp. nov., isolated from Arctic soil.</title>
        <authorList>
            <person name="Dahal R.H."/>
        </authorList>
    </citation>
    <scope>NUCLEOTIDE SEQUENCE [LARGE SCALE GENOMIC DNA]</scope>
    <source>
        <strain evidence="1 2">RP-3-8</strain>
    </source>
</reference>
<accession>A0A4V2MKN2</accession>
<gene>
    <name evidence="1" type="ORF">EZ444_05945</name>
</gene>
<organism evidence="1 2">
    <name type="scientific">Pedobacter hiemivivus</name>
    <dbReference type="NCBI Taxonomy" id="2530454"/>
    <lineage>
        <taxon>Bacteria</taxon>
        <taxon>Pseudomonadati</taxon>
        <taxon>Bacteroidota</taxon>
        <taxon>Sphingobacteriia</taxon>
        <taxon>Sphingobacteriales</taxon>
        <taxon>Sphingobacteriaceae</taxon>
        <taxon>Pedobacter</taxon>
    </lineage>
</organism>
<keyword evidence="2" id="KW-1185">Reference proteome</keyword>
<protein>
    <submittedName>
        <fullName evidence="1">Uncharacterized protein</fullName>
    </submittedName>
</protein>
<dbReference type="OrthoDB" id="7357206at2"/>
<proteinExistence type="predicted"/>
<dbReference type="AlphaFoldDB" id="A0A4V2MKN2"/>
<comment type="caution">
    <text evidence="1">The sequence shown here is derived from an EMBL/GenBank/DDBJ whole genome shotgun (WGS) entry which is preliminary data.</text>
</comment>